<dbReference type="OrthoDB" id="10630714at2759"/>
<sequence>MSQEGQIGKGTQGSEDSEAERTTSTSAALLESLMPARSREGKGRKIQKNLPLIIPRIPSTPSNASEYTLASSKNPSTPLLLSAALPSPITPLFQTNGSITASSAPPSRASGIELSPDDPSALNMFSTVDRSIQSAIPAKSMWTQFSNPNFSHLLPRLCPAKMTDSERLERAMEVILDELHYPTVADFFASYIQQIP</sequence>
<feature type="region of interest" description="Disordered" evidence="1">
    <location>
        <begin position="1"/>
        <end position="47"/>
    </location>
</feature>
<evidence type="ECO:0000256" key="1">
    <source>
        <dbReference type="SAM" id="MobiDB-lite"/>
    </source>
</evidence>
<evidence type="ECO:0000313" key="2">
    <source>
        <dbReference type="EMBL" id="KAE9393582.1"/>
    </source>
</evidence>
<reference evidence="2" key="1">
    <citation type="journal article" date="2019" name="Environ. Microbiol.">
        <title>Fungal ecological strategies reflected in gene transcription - a case study of two litter decomposers.</title>
        <authorList>
            <person name="Barbi F."/>
            <person name="Kohler A."/>
            <person name="Barry K."/>
            <person name="Baskaran P."/>
            <person name="Daum C."/>
            <person name="Fauchery L."/>
            <person name="Ihrmark K."/>
            <person name="Kuo A."/>
            <person name="LaButti K."/>
            <person name="Lipzen A."/>
            <person name="Morin E."/>
            <person name="Grigoriev I.V."/>
            <person name="Henrissat B."/>
            <person name="Lindahl B."/>
            <person name="Martin F."/>
        </authorList>
    </citation>
    <scope>NUCLEOTIDE SEQUENCE</scope>
    <source>
        <strain evidence="2">JB14</strain>
    </source>
</reference>
<dbReference type="Proteomes" id="UP000799118">
    <property type="component" value="Unassembled WGS sequence"/>
</dbReference>
<name>A0A6A4H5V8_9AGAR</name>
<protein>
    <submittedName>
        <fullName evidence="2">Uncharacterized protein</fullName>
    </submittedName>
</protein>
<accession>A0A6A4H5V8</accession>
<dbReference type="AlphaFoldDB" id="A0A6A4H5V8"/>
<gene>
    <name evidence="2" type="ORF">BT96DRAFT_999357</name>
</gene>
<evidence type="ECO:0000313" key="3">
    <source>
        <dbReference type="Proteomes" id="UP000799118"/>
    </source>
</evidence>
<organism evidence="2 3">
    <name type="scientific">Gymnopus androsaceus JB14</name>
    <dbReference type="NCBI Taxonomy" id="1447944"/>
    <lineage>
        <taxon>Eukaryota</taxon>
        <taxon>Fungi</taxon>
        <taxon>Dikarya</taxon>
        <taxon>Basidiomycota</taxon>
        <taxon>Agaricomycotina</taxon>
        <taxon>Agaricomycetes</taxon>
        <taxon>Agaricomycetidae</taxon>
        <taxon>Agaricales</taxon>
        <taxon>Marasmiineae</taxon>
        <taxon>Omphalotaceae</taxon>
        <taxon>Gymnopus</taxon>
    </lineage>
</organism>
<keyword evidence="3" id="KW-1185">Reference proteome</keyword>
<proteinExistence type="predicted"/>
<dbReference type="EMBL" id="ML769569">
    <property type="protein sequence ID" value="KAE9393582.1"/>
    <property type="molecule type" value="Genomic_DNA"/>
</dbReference>